<dbReference type="AlphaFoldDB" id="A0A097EHI9"/>
<dbReference type="RefSeq" id="WP_038663593.1">
    <property type="nucleotide sequence ID" value="NZ_CP009571.1"/>
</dbReference>
<evidence type="ECO:0008006" key="4">
    <source>
        <dbReference type="Google" id="ProtNLM"/>
    </source>
</evidence>
<evidence type="ECO:0000313" key="2">
    <source>
        <dbReference type="EMBL" id="AIT07031.1"/>
    </source>
</evidence>
<dbReference type="HOGENOM" id="CLU_1561888_0_0_5"/>
<feature type="chain" id="PRO_5001934680" description="Lipoprotein" evidence="1">
    <location>
        <begin position="18"/>
        <end position="161"/>
    </location>
</feature>
<gene>
    <name evidence="2" type="ORF">MC45_12285</name>
</gene>
<proteinExistence type="predicted"/>
<organism evidence="2 3">
    <name type="scientific">Sphingomonas taxi</name>
    <dbReference type="NCBI Taxonomy" id="1549858"/>
    <lineage>
        <taxon>Bacteria</taxon>
        <taxon>Pseudomonadati</taxon>
        <taxon>Pseudomonadota</taxon>
        <taxon>Alphaproteobacteria</taxon>
        <taxon>Sphingomonadales</taxon>
        <taxon>Sphingomonadaceae</taxon>
        <taxon>Sphingomonas</taxon>
    </lineage>
</organism>
<dbReference type="KEGG" id="stax:MC45_12285"/>
<name>A0A097EHI9_9SPHN</name>
<keyword evidence="1" id="KW-0732">Signal</keyword>
<dbReference type="STRING" id="1549858.MC45_12285"/>
<sequence length="161" mass="16724">MTRLLLCTALLAMPLAACDRSGEGTSVSINADGGNVLGAVDAKSGQVKIAVPGFSGQIKLPRIQLDADNFDLNGVHLYPGSTIDKLDVAGKDEAGSLRVRFTSPAPADQVRGWFQDRLGKAGFTLKQNGAGLTGTTDDHQPFRLDLADDAGKAKGTITVGS</sequence>
<accession>A0A097EHI9</accession>
<dbReference type="eggNOG" id="ENOG50322YP">
    <property type="taxonomic scope" value="Bacteria"/>
</dbReference>
<dbReference type="EMBL" id="CP009571">
    <property type="protein sequence ID" value="AIT07031.1"/>
    <property type="molecule type" value="Genomic_DNA"/>
</dbReference>
<evidence type="ECO:0000313" key="3">
    <source>
        <dbReference type="Proteomes" id="UP000033200"/>
    </source>
</evidence>
<evidence type="ECO:0000256" key="1">
    <source>
        <dbReference type="SAM" id="SignalP"/>
    </source>
</evidence>
<protein>
    <recommendedName>
        <fullName evidence="4">Lipoprotein</fullName>
    </recommendedName>
</protein>
<keyword evidence="3" id="KW-1185">Reference proteome</keyword>
<reference evidence="2 3" key="1">
    <citation type="submission" date="2014-09" db="EMBL/GenBank/DDBJ databases">
        <title>Using Illumina technology Improving SMRT sequencing Genome Assembly by RASTools.</title>
        <authorList>
            <person name="Zhou Y."/>
            <person name="Ma T."/>
            <person name="Liu T."/>
        </authorList>
    </citation>
    <scope>NUCLEOTIDE SEQUENCE [LARGE SCALE GENOMIC DNA]</scope>
    <source>
        <strain evidence="2 3">ATCC 55669</strain>
    </source>
</reference>
<feature type="signal peptide" evidence="1">
    <location>
        <begin position="1"/>
        <end position="17"/>
    </location>
</feature>
<dbReference type="Proteomes" id="UP000033200">
    <property type="component" value="Chromosome"/>
</dbReference>